<dbReference type="InterPro" id="IPR013087">
    <property type="entry name" value="Znf_C2H2_type"/>
</dbReference>
<evidence type="ECO:0000256" key="1">
    <source>
        <dbReference type="ARBA" id="ARBA00004114"/>
    </source>
</evidence>
<dbReference type="GO" id="GO:0060271">
    <property type="term" value="P:cilium assembly"/>
    <property type="evidence" value="ECO:0007669"/>
    <property type="project" value="TreeGrafter"/>
</dbReference>
<dbReference type="InterPro" id="IPR051241">
    <property type="entry name" value="DZIP_RILPL"/>
</dbReference>
<dbReference type="OrthoDB" id="515971at2759"/>
<dbReference type="SUPFAM" id="SSF57667">
    <property type="entry name" value="beta-beta-alpha zinc fingers"/>
    <property type="match status" value="1"/>
</dbReference>
<dbReference type="PROSITE" id="PS50157">
    <property type="entry name" value="ZINC_FINGER_C2H2_2"/>
    <property type="match status" value="1"/>
</dbReference>
<dbReference type="Proteomes" id="UP000027135">
    <property type="component" value="Unassembled WGS sequence"/>
</dbReference>
<evidence type="ECO:0000313" key="12">
    <source>
        <dbReference type="Proteomes" id="UP000027135"/>
    </source>
</evidence>
<dbReference type="Gene3D" id="3.30.160.60">
    <property type="entry name" value="Classic Zinc Finger"/>
    <property type="match status" value="1"/>
</dbReference>
<dbReference type="PANTHER" id="PTHR21502">
    <property type="entry name" value="ZINC FINGER PROTEIN DZIP1"/>
    <property type="match status" value="1"/>
</dbReference>
<dbReference type="eggNOG" id="ENOG502QRAI">
    <property type="taxonomic scope" value="Eukaryota"/>
</dbReference>
<gene>
    <name evidence="11" type="ORF">L798_04087</name>
</gene>
<dbReference type="PANTHER" id="PTHR21502:SF3">
    <property type="entry name" value="CILIUM ASSEMBLY PROTEIN DZIP1L"/>
    <property type="match status" value="1"/>
</dbReference>
<dbReference type="GO" id="GO:0008270">
    <property type="term" value="F:zinc ion binding"/>
    <property type="evidence" value="ECO:0007669"/>
    <property type="project" value="UniProtKB-KW"/>
</dbReference>
<evidence type="ECO:0000313" key="11">
    <source>
        <dbReference type="EMBL" id="KDR21158.1"/>
    </source>
</evidence>
<dbReference type="SMART" id="SM00355">
    <property type="entry name" value="ZnF_C2H2"/>
    <property type="match status" value="1"/>
</dbReference>
<comment type="subcellular location">
    <subcellularLocation>
        <location evidence="2">Cytoplasm</location>
        <location evidence="2">Cytoskeleton</location>
        <location evidence="2">Cilium basal body</location>
    </subcellularLocation>
    <subcellularLocation>
        <location evidence="1">Cytoplasm</location>
        <location evidence="1">Cytoskeleton</location>
        <location evidence="1">Microtubule organizing center</location>
        <location evidence="1">Centrosome</location>
        <location evidence="1">Centriole</location>
    </subcellularLocation>
</comment>
<feature type="coiled-coil region" evidence="8">
    <location>
        <begin position="110"/>
        <end position="154"/>
    </location>
</feature>
<dbReference type="InterPro" id="IPR032714">
    <property type="entry name" value="DZIP1_N"/>
</dbReference>
<organism evidence="11 12">
    <name type="scientific">Zootermopsis nevadensis</name>
    <name type="common">Dampwood termite</name>
    <dbReference type="NCBI Taxonomy" id="136037"/>
    <lineage>
        <taxon>Eukaryota</taxon>
        <taxon>Metazoa</taxon>
        <taxon>Ecdysozoa</taxon>
        <taxon>Arthropoda</taxon>
        <taxon>Hexapoda</taxon>
        <taxon>Insecta</taxon>
        <taxon>Pterygota</taxon>
        <taxon>Neoptera</taxon>
        <taxon>Polyneoptera</taxon>
        <taxon>Dictyoptera</taxon>
        <taxon>Blattodea</taxon>
        <taxon>Blattoidea</taxon>
        <taxon>Termitoidae</taxon>
        <taxon>Termopsidae</taxon>
        <taxon>Zootermopsis</taxon>
    </lineage>
</organism>
<evidence type="ECO:0000256" key="4">
    <source>
        <dbReference type="ARBA" id="ARBA00023054"/>
    </source>
</evidence>
<proteinExistence type="inferred from homology"/>
<evidence type="ECO:0000256" key="5">
    <source>
        <dbReference type="ARBA" id="ARBA00023212"/>
    </source>
</evidence>
<evidence type="ECO:0000256" key="8">
    <source>
        <dbReference type="SAM" id="Coils"/>
    </source>
</evidence>
<protein>
    <recommendedName>
        <fullName evidence="10">C2H2-type domain-containing protein</fullName>
    </recommendedName>
</protein>
<keyword evidence="12" id="KW-1185">Reference proteome</keyword>
<keyword evidence="5" id="KW-0963">Cytoplasm</keyword>
<keyword evidence="5" id="KW-0206">Cytoskeleton</keyword>
<dbReference type="PROSITE" id="PS00028">
    <property type="entry name" value="ZINC_FINGER_C2H2_1"/>
    <property type="match status" value="1"/>
</dbReference>
<feature type="region of interest" description="Disordered" evidence="9">
    <location>
        <begin position="235"/>
        <end position="264"/>
    </location>
</feature>
<keyword evidence="4 8" id="KW-0175">Coiled coil</keyword>
<dbReference type="InterPro" id="IPR036236">
    <property type="entry name" value="Znf_C2H2_sf"/>
</dbReference>
<evidence type="ECO:0000256" key="7">
    <source>
        <dbReference type="PROSITE-ProRule" id="PRU00042"/>
    </source>
</evidence>
<dbReference type="OMA" id="ASSYYKC"/>
<evidence type="ECO:0000256" key="9">
    <source>
        <dbReference type="SAM" id="MobiDB-lite"/>
    </source>
</evidence>
<evidence type="ECO:0000256" key="3">
    <source>
        <dbReference type="ARBA" id="ARBA00009131"/>
    </source>
</evidence>
<accession>A0A067RDT5</accession>
<comment type="similarity">
    <text evidence="3">Belongs to the DZIP C2H2-type zinc-finger protein family.</text>
</comment>
<sequence>MTVICVCSADRMTGIRSNGPKDFPRIAKEMGFNFSLRRGRVDWHKIGTIDIDRLVQEKDLVSLQENLISIINYNLDSEYDVKILDPNFVKLFKLAQLSVDYLMYSEQHAYNCMELEHQHLKKHLKEVEKLKREYKNKDDEMKNLKKRLKEMNATEIQRHKQHFRTSSGEEVPNFFKCPHCGKTFLTAGYLEAHHMRRHPDTTFMQLPAQLCSETERLQSEIKELKERLNNTERLLQKESSQNMEGKKEAQSRGDDWSEEEKRQMKEWQQEQQRKYLDEIADLKTVFYNEIKVQLHMFISLKFPIRTVRSRSQACLEIVDVCTSLMSPSLLNHILQYHHNRSVLMDCGSTYLCK</sequence>
<keyword evidence="6" id="KW-0966">Cell projection</keyword>
<evidence type="ECO:0000259" key="10">
    <source>
        <dbReference type="PROSITE" id="PS50157"/>
    </source>
</evidence>
<dbReference type="AlphaFoldDB" id="A0A067RDT5"/>
<dbReference type="GO" id="GO:0005814">
    <property type="term" value="C:centriole"/>
    <property type="evidence" value="ECO:0007669"/>
    <property type="project" value="UniProtKB-SubCell"/>
</dbReference>
<reference evidence="11 12" key="1">
    <citation type="journal article" date="2014" name="Nat. Commun.">
        <title>Molecular traces of alternative social organization in a termite genome.</title>
        <authorList>
            <person name="Terrapon N."/>
            <person name="Li C."/>
            <person name="Robertson H.M."/>
            <person name="Ji L."/>
            <person name="Meng X."/>
            <person name="Booth W."/>
            <person name="Chen Z."/>
            <person name="Childers C.P."/>
            <person name="Glastad K.M."/>
            <person name="Gokhale K."/>
            <person name="Gowin J."/>
            <person name="Gronenberg W."/>
            <person name="Hermansen R.A."/>
            <person name="Hu H."/>
            <person name="Hunt B.G."/>
            <person name="Huylmans A.K."/>
            <person name="Khalil S.M."/>
            <person name="Mitchell R.D."/>
            <person name="Munoz-Torres M.C."/>
            <person name="Mustard J.A."/>
            <person name="Pan H."/>
            <person name="Reese J.T."/>
            <person name="Scharf M.E."/>
            <person name="Sun F."/>
            <person name="Vogel H."/>
            <person name="Xiao J."/>
            <person name="Yang W."/>
            <person name="Yang Z."/>
            <person name="Yang Z."/>
            <person name="Zhou J."/>
            <person name="Zhu J."/>
            <person name="Brent C.S."/>
            <person name="Elsik C.G."/>
            <person name="Goodisman M.A."/>
            <person name="Liberles D.A."/>
            <person name="Roe R.M."/>
            <person name="Vargo E.L."/>
            <person name="Vilcinskas A."/>
            <person name="Wang J."/>
            <person name="Bornberg-Bauer E."/>
            <person name="Korb J."/>
            <person name="Zhang G."/>
            <person name="Liebig J."/>
        </authorList>
    </citation>
    <scope>NUCLEOTIDE SEQUENCE [LARGE SCALE GENOMIC DNA]</scope>
    <source>
        <tissue evidence="11">Whole organism</tissue>
    </source>
</reference>
<feature type="domain" description="C2H2-type" evidence="10">
    <location>
        <begin position="175"/>
        <end position="198"/>
    </location>
</feature>
<keyword evidence="7" id="KW-0479">Metal-binding</keyword>
<dbReference type="InParanoid" id="A0A067RDT5"/>
<dbReference type="GO" id="GO:0005737">
    <property type="term" value="C:cytoplasm"/>
    <property type="evidence" value="ECO:0007669"/>
    <property type="project" value="TreeGrafter"/>
</dbReference>
<evidence type="ECO:0000256" key="2">
    <source>
        <dbReference type="ARBA" id="ARBA00004120"/>
    </source>
</evidence>
<feature type="compositionally biased region" description="Basic and acidic residues" evidence="9">
    <location>
        <begin position="244"/>
        <end position="264"/>
    </location>
</feature>
<dbReference type="Pfam" id="PF13815">
    <property type="entry name" value="Dzip-like_N"/>
    <property type="match status" value="1"/>
</dbReference>
<keyword evidence="7" id="KW-0862">Zinc</keyword>
<dbReference type="EMBL" id="KK852570">
    <property type="protein sequence ID" value="KDR21158.1"/>
    <property type="molecule type" value="Genomic_DNA"/>
</dbReference>
<dbReference type="GO" id="GO:0036064">
    <property type="term" value="C:ciliary basal body"/>
    <property type="evidence" value="ECO:0007669"/>
    <property type="project" value="TreeGrafter"/>
</dbReference>
<evidence type="ECO:0000256" key="6">
    <source>
        <dbReference type="ARBA" id="ARBA00023273"/>
    </source>
</evidence>
<keyword evidence="7" id="KW-0863">Zinc-finger</keyword>
<name>A0A067RDT5_ZOONE</name>